<feature type="domain" description="AB hydrolase-1" evidence="1">
    <location>
        <begin position="21"/>
        <end position="257"/>
    </location>
</feature>
<protein>
    <submittedName>
        <fullName evidence="2">Alpha/beta hydrolase</fullName>
    </submittedName>
</protein>
<dbReference type="Proteomes" id="UP000694257">
    <property type="component" value="Chromosome"/>
</dbReference>
<dbReference type="Pfam" id="PF00561">
    <property type="entry name" value="Abhydrolase_1"/>
    <property type="match status" value="1"/>
</dbReference>
<dbReference type="InterPro" id="IPR000073">
    <property type="entry name" value="AB_hydrolase_1"/>
</dbReference>
<proteinExistence type="predicted"/>
<keyword evidence="3" id="KW-1185">Reference proteome</keyword>
<accession>A0ABX8RKC9</accession>
<evidence type="ECO:0000313" key="3">
    <source>
        <dbReference type="Proteomes" id="UP000694257"/>
    </source>
</evidence>
<organism evidence="2 3">
    <name type="scientific">Nocardia iowensis</name>
    <dbReference type="NCBI Taxonomy" id="204891"/>
    <lineage>
        <taxon>Bacteria</taxon>
        <taxon>Bacillati</taxon>
        <taxon>Actinomycetota</taxon>
        <taxon>Actinomycetes</taxon>
        <taxon>Mycobacteriales</taxon>
        <taxon>Nocardiaceae</taxon>
        <taxon>Nocardia</taxon>
    </lineage>
</organism>
<dbReference type="EMBL" id="CP078145">
    <property type="protein sequence ID" value="QXN90098.1"/>
    <property type="molecule type" value="Genomic_DNA"/>
</dbReference>
<evidence type="ECO:0000313" key="2">
    <source>
        <dbReference type="EMBL" id="QXN90098.1"/>
    </source>
</evidence>
<reference evidence="2 3" key="1">
    <citation type="submission" date="2021-07" db="EMBL/GenBank/DDBJ databases">
        <title>Whole Genome Sequence of Nocardia Iowensis.</title>
        <authorList>
            <person name="Lamm A."/>
            <person name="Collins-Fairclough A.M."/>
            <person name="Bunk B."/>
            <person name="Sproer C."/>
        </authorList>
    </citation>
    <scope>NUCLEOTIDE SEQUENCE [LARGE SCALE GENOMIC DNA]</scope>
    <source>
        <strain evidence="2 3">NRRL 5646</strain>
    </source>
</reference>
<dbReference type="RefSeq" id="WP_218470970.1">
    <property type="nucleotide sequence ID" value="NZ_BAABJN010000006.1"/>
</dbReference>
<sequence>MRIETNGIELQVQVSGSGPDVLLVHGYPDTHAVWRYQVPVLNAAGYRTIAPDLRGFGASDKPTELAQYELAEYVADLVGVLDDLDVQHAHVIGHDWGASLSVLLAGLHPERVDSLTTLSVGTPAAVVDAGLPQREKSWYFLLFQSLGIAERWLSQDDFANTRQWLASHPDLLEVIERMRDPRALSTSLGLYRTGAGPEFLVDPPVLPPVLAPMMGVWSSDDAFLTEQSMLGNEKYVKGSWRYERLDGIGHWMQLEAPNQVNELLLDFLPEPNPASGDRASSLSTSATTQ</sequence>
<evidence type="ECO:0000259" key="1">
    <source>
        <dbReference type="Pfam" id="PF00561"/>
    </source>
</evidence>
<gene>
    <name evidence="2" type="ORF">KV110_32430</name>
</gene>
<name>A0ABX8RKC9_NOCIO</name>
<keyword evidence="2" id="KW-0378">Hydrolase</keyword>
<dbReference type="GO" id="GO:0016787">
    <property type="term" value="F:hydrolase activity"/>
    <property type="evidence" value="ECO:0007669"/>
    <property type="project" value="UniProtKB-KW"/>
</dbReference>
<dbReference type="PANTHER" id="PTHR43329">
    <property type="entry name" value="EPOXIDE HYDROLASE"/>
    <property type="match status" value="1"/>
</dbReference>